<reference evidence="9" key="1">
    <citation type="submission" date="2020-06" db="EMBL/GenBank/DDBJ databases">
        <title>Draft genome of Bugula neritina, a colonial animal packing powerful symbionts and potential medicines.</title>
        <authorList>
            <person name="Rayko M."/>
        </authorList>
    </citation>
    <scope>NUCLEOTIDE SEQUENCE [LARGE SCALE GENOMIC DNA]</scope>
    <source>
        <strain evidence="9">Kwan_BN1</strain>
    </source>
</reference>
<dbReference type="PANTHER" id="PTHR11584:SF369">
    <property type="entry name" value="MITOGEN-ACTIVATED PROTEIN KINASE KINASE KINASE 19-RELATED"/>
    <property type="match status" value="1"/>
</dbReference>
<evidence type="ECO:0000313" key="10">
    <source>
        <dbReference type="Proteomes" id="UP000593567"/>
    </source>
</evidence>
<dbReference type="PROSITE" id="PS00108">
    <property type="entry name" value="PROTEIN_KINASE_ST"/>
    <property type="match status" value="1"/>
</dbReference>
<feature type="binding site" evidence="6">
    <location>
        <position position="108"/>
    </location>
    <ligand>
        <name>ATP</name>
        <dbReference type="ChEBI" id="CHEBI:30616"/>
    </ligand>
</feature>
<keyword evidence="5 6" id="KW-0067">ATP-binding</keyword>
<keyword evidence="4" id="KW-0418">Kinase</keyword>
<proteinExistence type="inferred from homology"/>
<evidence type="ECO:0000256" key="4">
    <source>
        <dbReference type="ARBA" id="ARBA00022777"/>
    </source>
</evidence>
<keyword evidence="10" id="KW-1185">Reference proteome</keyword>
<dbReference type="GO" id="GO:0004674">
    <property type="term" value="F:protein serine/threonine kinase activity"/>
    <property type="evidence" value="ECO:0007669"/>
    <property type="project" value="UniProtKB-KW"/>
</dbReference>
<comment type="similarity">
    <text evidence="7">Belongs to the protein kinase superfamily.</text>
</comment>
<comment type="caution">
    <text evidence="9">The sequence shown here is derived from an EMBL/GenBank/DDBJ whole genome shotgun (WGS) entry which is preliminary data.</text>
</comment>
<dbReference type="FunFam" id="1.10.510.10:FF:000286">
    <property type="entry name" value="Mitogen-activated protein kinase kinase kinase 1 (Predicted)"/>
    <property type="match status" value="1"/>
</dbReference>
<protein>
    <submittedName>
        <fullName evidence="9">MAP3K1</fullName>
    </submittedName>
</protein>
<evidence type="ECO:0000256" key="5">
    <source>
        <dbReference type="ARBA" id="ARBA00022840"/>
    </source>
</evidence>
<evidence type="ECO:0000313" key="9">
    <source>
        <dbReference type="EMBL" id="KAF6019027.1"/>
    </source>
</evidence>
<dbReference type="GO" id="GO:0005524">
    <property type="term" value="F:ATP binding"/>
    <property type="evidence" value="ECO:0007669"/>
    <property type="project" value="UniProtKB-UniRule"/>
</dbReference>
<evidence type="ECO:0000256" key="2">
    <source>
        <dbReference type="ARBA" id="ARBA00022679"/>
    </source>
</evidence>
<evidence type="ECO:0000256" key="6">
    <source>
        <dbReference type="PROSITE-ProRule" id="PRU10141"/>
    </source>
</evidence>
<organism evidence="9 10">
    <name type="scientific">Bugula neritina</name>
    <name type="common">Brown bryozoan</name>
    <name type="synonym">Sertularia neritina</name>
    <dbReference type="NCBI Taxonomy" id="10212"/>
    <lineage>
        <taxon>Eukaryota</taxon>
        <taxon>Metazoa</taxon>
        <taxon>Spiralia</taxon>
        <taxon>Lophotrochozoa</taxon>
        <taxon>Bryozoa</taxon>
        <taxon>Gymnolaemata</taxon>
        <taxon>Cheilostomatida</taxon>
        <taxon>Flustrina</taxon>
        <taxon>Buguloidea</taxon>
        <taxon>Bugulidae</taxon>
        <taxon>Bugula</taxon>
    </lineage>
</organism>
<name>A0A7J7IZN0_BUGNE</name>
<evidence type="ECO:0000256" key="7">
    <source>
        <dbReference type="RuleBase" id="RU000304"/>
    </source>
</evidence>
<keyword evidence="2" id="KW-0808">Transferase</keyword>
<keyword evidence="3 6" id="KW-0547">Nucleotide-binding</keyword>
<accession>A0A7J7IZN0</accession>
<evidence type="ECO:0000256" key="1">
    <source>
        <dbReference type="ARBA" id="ARBA00022527"/>
    </source>
</evidence>
<dbReference type="InterPro" id="IPR017441">
    <property type="entry name" value="Protein_kinase_ATP_BS"/>
</dbReference>
<evidence type="ECO:0000259" key="8">
    <source>
        <dbReference type="PROSITE" id="PS50011"/>
    </source>
</evidence>
<dbReference type="SUPFAM" id="SSF56112">
    <property type="entry name" value="Protein kinase-like (PK-like)"/>
    <property type="match status" value="1"/>
</dbReference>
<dbReference type="PANTHER" id="PTHR11584">
    <property type="entry name" value="SERINE/THREONINE PROTEIN KINASE"/>
    <property type="match status" value="1"/>
</dbReference>
<dbReference type="Gene3D" id="1.10.510.10">
    <property type="entry name" value="Transferase(Phosphotransferase) domain 1"/>
    <property type="match status" value="1"/>
</dbReference>
<gene>
    <name evidence="9" type="ORF">EB796_022672</name>
</gene>
<dbReference type="PROSITE" id="PS00107">
    <property type="entry name" value="PROTEIN_KINASE_ATP"/>
    <property type="match status" value="1"/>
</dbReference>
<evidence type="ECO:0000256" key="3">
    <source>
        <dbReference type="ARBA" id="ARBA00022741"/>
    </source>
</evidence>
<sequence length="339" mass="37889">MVMQTLLVTSGNCHCKDEVELEEAIALSKAMELSTNQAELPKVPGLSSRREEETITIHVQPDQTDGRGGQVEYLENVHWKRGMMLGTGAFSTCYQCRDVKTGIIMAVKQISFCRNSEREQDSICKAVIDEIRMMATLNHPNIVRILGATQTGAHFNMFVEWMPGGSVSHLLEKYGAFSEPVITSYTQQVFMGLAYLHDHHILHRDMKGANLLVDSTGKHLRIGDFGACAQLASSMTGAGELKGQLLGTIAFMAPEVLRGEHYGRACDVWSVGCVIIEMVTTKPPWNASNVSNHLKLIFTVSTSSNNLQKEYSSEDLRRRQLCTIYFMLYFIDYILDCFC</sequence>
<dbReference type="OrthoDB" id="275301at2759"/>
<dbReference type="SMART" id="SM00220">
    <property type="entry name" value="S_TKc"/>
    <property type="match status" value="1"/>
</dbReference>
<dbReference type="EMBL" id="VXIV02003258">
    <property type="protein sequence ID" value="KAF6019027.1"/>
    <property type="molecule type" value="Genomic_DNA"/>
</dbReference>
<dbReference type="Proteomes" id="UP000593567">
    <property type="component" value="Unassembled WGS sequence"/>
</dbReference>
<dbReference type="AlphaFoldDB" id="A0A7J7IZN0"/>
<dbReference type="InterPro" id="IPR011009">
    <property type="entry name" value="Kinase-like_dom_sf"/>
</dbReference>
<dbReference type="PROSITE" id="PS50011">
    <property type="entry name" value="PROTEIN_KINASE_DOM"/>
    <property type="match status" value="1"/>
</dbReference>
<dbReference type="Pfam" id="PF00069">
    <property type="entry name" value="Pkinase"/>
    <property type="match status" value="1"/>
</dbReference>
<dbReference type="InterPro" id="IPR008271">
    <property type="entry name" value="Ser/Thr_kinase_AS"/>
</dbReference>
<keyword evidence="1 7" id="KW-0723">Serine/threonine-protein kinase</keyword>
<dbReference type="InterPro" id="IPR000719">
    <property type="entry name" value="Prot_kinase_dom"/>
</dbReference>
<feature type="domain" description="Protein kinase" evidence="8">
    <location>
        <begin position="79"/>
        <end position="339"/>
    </location>
</feature>
<dbReference type="GO" id="GO:0035556">
    <property type="term" value="P:intracellular signal transduction"/>
    <property type="evidence" value="ECO:0007669"/>
    <property type="project" value="UniProtKB-ARBA"/>
</dbReference>